<evidence type="ECO:0000313" key="2">
    <source>
        <dbReference type="Proteomes" id="UP001162483"/>
    </source>
</evidence>
<gene>
    <name evidence="1" type="ORF">SPARVUS_LOCUS11471297</name>
</gene>
<accession>A0ABN9F7M1</accession>
<organism evidence="1 2">
    <name type="scientific">Staurois parvus</name>
    <dbReference type="NCBI Taxonomy" id="386267"/>
    <lineage>
        <taxon>Eukaryota</taxon>
        <taxon>Metazoa</taxon>
        <taxon>Chordata</taxon>
        <taxon>Craniata</taxon>
        <taxon>Vertebrata</taxon>
        <taxon>Euteleostomi</taxon>
        <taxon>Amphibia</taxon>
        <taxon>Batrachia</taxon>
        <taxon>Anura</taxon>
        <taxon>Neobatrachia</taxon>
        <taxon>Ranoidea</taxon>
        <taxon>Ranidae</taxon>
        <taxon>Staurois</taxon>
    </lineage>
</organism>
<name>A0ABN9F7M1_9NEOB</name>
<dbReference type="EMBL" id="CATNWA010016479">
    <property type="protein sequence ID" value="CAI9593045.1"/>
    <property type="molecule type" value="Genomic_DNA"/>
</dbReference>
<evidence type="ECO:0000313" key="1">
    <source>
        <dbReference type="EMBL" id="CAI9593045.1"/>
    </source>
</evidence>
<protein>
    <submittedName>
        <fullName evidence="1">Uncharacterized protein</fullName>
    </submittedName>
</protein>
<feature type="non-terminal residue" evidence="1">
    <location>
        <position position="1"/>
    </location>
</feature>
<comment type="caution">
    <text evidence="1">The sequence shown here is derived from an EMBL/GenBank/DDBJ whole genome shotgun (WGS) entry which is preliminary data.</text>
</comment>
<proteinExistence type="predicted"/>
<keyword evidence="2" id="KW-1185">Reference proteome</keyword>
<dbReference type="Proteomes" id="UP001162483">
    <property type="component" value="Unassembled WGS sequence"/>
</dbReference>
<sequence length="92" mass="9770">LHLAQCSQASTILLATTNPDTFIGLPDSEDRLGKPVLAASAIRPLFPLLWVVSVSSPAIRTLDPGGGLDVFTARKHNTTACHQYNVTDPDCA</sequence>
<reference evidence="1" key="1">
    <citation type="submission" date="2023-05" db="EMBL/GenBank/DDBJ databases">
        <authorList>
            <person name="Stuckert A."/>
        </authorList>
    </citation>
    <scope>NUCLEOTIDE SEQUENCE</scope>
</reference>